<sequence length="106" mass="11656">MQLEKHPITGRKAGKEIQFLFNGELLKAKEGQTVAAALMANGIKEFGKSRKLLQSRGLYCATGRCTNCFVTINGLEHSISCTTVLEDGMKVESNNADPTRREPNEN</sequence>
<dbReference type="AlphaFoldDB" id="A0A1M5QU44"/>
<feature type="domain" description="2Fe-2S ferredoxin-type" evidence="2">
    <location>
        <begin position="15"/>
        <end position="97"/>
    </location>
</feature>
<keyword evidence="4" id="KW-1185">Reference proteome</keyword>
<protein>
    <submittedName>
        <fullName evidence="3">Sarcosine oxidase subunit alpha</fullName>
    </submittedName>
</protein>
<proteinExistence type="predicted"/>
<evidence type="ECO:0000256" key="1">
    <source>
        <dbReference type="ARBA" id="ARBA00023002"/>
    </source>
</evidence>
<evidence type="ECO:0000313" key="3">
    <source>
        <dbReference type="EMBL" id="SHH17113.1"/>
    </source>
</evidence>
<accession>A0A1M5QU44</accession>
<dbReference type="Proteomes" id="UP000184079">
    <property type="component" value="Unassembled WGS sequence"/>
</dbReference>
<dbReference type="EMBL" id="FQXD01000004">
    <property type="protein sequence ID" value="SHH17113.1"/>
    <property type="molecule type" value="Genomic_DNA"/>
</dbReference>
<reference evidence="4" key="1">
    <citation type="submission" date="2016-11" db="EMBL/GenBank/DDBJ databases">
        <authorList>
            <person name="Varghese N."/>
            <person name="Submissions S."/>
        </authorList>
    </citation>
    <scope>NUCLEOTIDE SEQUENCE [LARGE SCALE GENOMIC DNA]</scope>
    <source>
        <strain evidence="4">CGMCC 1.6496</strain>
    </source>
</reference>
<dbReference type="OrthoDB" id="573392at2"/>
<dbReference type="InterPro" id="IPR006058">
    <property type="entry name" value="2Fe2S_fd_BS"/>
</dbReference>
<dbReference type="InterPro" id="IPR036010">
    <property type="entry name" value="2Fe-2S_ferredoxin-like_sf"/>
</dbReference>
<organism evidence="3 4">
    <name type="scientific">Virgibacillus chiguensis</name>
    <dbReference type="NCBI Taxonomy" id="411959"/>
    <lineage>
        <taxon>Bacteria</taxon>
        <taxon>Bacillati</taxon>
        <taxon>Bacillota</taxon>
        <taxon>Bacilli</taxon>
        <taxon>Bacillales</taxon>
        <taxon>Bacillaceae</taxon>
        <taxon>Virgibacillus</taxon>
    </lineage>
</organism>
<dbReference type="Gene3D" id="3.10.20.440">
    <property type="entry name" value="2Fe-2S iron-sulphur cluster binding domain, sarcosine oxidase, alpha subunit, N-terminal domain"/>
    <property type="match status" value="1"/>
</dbReference>
<dbReference type="GO" id="GO:0051537">
    <property type="term" value="F:2 iron, 2 sulfur cluster binding"/>
    <property type="evidence" value="ECO:0007669"/>
    <property type="project" value="InterPro"/>
</dbReference>
<dbReference type="SUPFAM" id="SSF54292">
    <property type="entry name" value="2Fe-2S ferredoxin-like"/>
    <property type="match status" value="1"/>
</dbReference>
<dbReference type="PROSITE" id="PS51085">
    <property type="entry name" value="2FE2S_FER_2"/>
    <property type="match status" value="1"/>
</dbReference>
<dbReference type="InterPro" id="IPR001041">
    <property type="entry name" value="2Fe-2S_ferredoxin-type"/>
</dbReference>
<evidence type="ECO:0000259" key="2">
    <source>
        <dbReference type="PROSITE" id="PS51085"/>
    </source>
</evidence>
<gene>
    <name evidence="3" type="ORF">SAMN05421807_104263</name>
</gene>
<dbReference type="InterPro" id="IPR042204">
    <property type="entry name" value="2Fe-2S-bd_N"/>
</dbReference>
<dbReference type="Pfam" id="PF13510">
    <property type="entry name" value="Fer2_4"/>
    <property type="match status" value="1"/>
</dbReference>
<dbReference type="RefSeq" id="WP_073006673.1">
    <property type="nucleotide sequence ID" value="NZ_FQXD01000004.1"/>
</dbReference>
<keyword evidence="1" id="KW-0560">Oxidoreductase</keyword>
<dbReference type="GO" id="GO:0016491">
    <property type="term" value="F:oxidoreductase activity"/>
    <property type="evidence" value="ECO:0007669"/>
    <property type="project" value="UniProtKB-KW"/>
</dbReference>
<evidence type="ECO:0000313" key="4">
    <source>
        <dbReference type="Proteomes" id="UP000184079"/>
    </source>
</evidence>
<dbReference type="PROSITE" id="PS00197">
    <property type="entry name" value="2FE2S_FER_1"/>
    <property type="match status" value="1"/>
</dbReference>
<name>A0A1M5QU44_9BACI</name>